<evidence type="ECO:0000313" key="2">
    <source>
        <dbReference type="EMBL" id="KKN18626.1"/>
    </source>
</evidence>
<feature type="region of interest" description="Disordered" evidence="1">
    <location>
        <begin position="37"/>
        <end position="70"/>
    </location>
</feature>
<gene>
    <name evidence="2" type="ORF">LCGC14_0953810</name>
</gene>
<reference evidence="2" key="1">
    <citation type="journal article" date="2015" name="Nature">
        <title>Complex archaea that bridge the gap between prokaryotes and eukaryotes.</title>
        <authorList>
            <person name="Spang A."/>
            <person name="Saw J.H."/>
            <person name="Jorgensen S.L."/>
            <person name="Zaremba-Niedzwiedzka K."/>
            <person name="Martijn J."/>
            <person name="Lind A.E."/>
            <person name="van Eijk R."/>
            <person name="Schleper C."/>
            <person name="Guy L."/>
            <person name="Ettema T.J."/>
        </authorList>
    </citation>
    <scope>NUCLEOTIDE SEQUENCE</scope>
</reference>
<sequence length="146" mass="17442">MKNQTCKNCGLNKDSHTYWSNDQWNFKGCKKFEGENHSPPIPYRSEEDKEPEVSQRVERTSSGSDFDLSEEIKDTKKEIERQKKDIKAGRREGKTYLVLLEQRLFYLEKFQNFIKKLKELVKTDWGYYGIHQFIKRIDKLAGEKLR</sequence>
<dbReference type="EMBL" id="LAZR01003408">
    <property type="protein sequence ID" value="KKN18626.1"/>
    <property type="molecule type" value="Genomic_DNA"/>
</dbReference>
<protein>
    <submittedName>
        <fullName evidence="2">Uncharacterized protein</fullName>
    </submittedName>
</protein>
<comment type="caution">
    <text evidence="2">The sequence shown here is derived from an EMBL/GenBank/DDBJ whole genome shotgun (WGS) entry which is preliminary data.</text>
</comment>
<accession>A0A0F9QZS4</accession>
<organism evidence="2">
    <name type="scientific">marine sediment metagenome</name>
    <dbReference type="NCBI Taxonomy" id="412755"/>
    <lineage>
        <taxon>unclassified sequences</taxon>
        <taxon>metagenomes</taxon>
        <taxon>ecological metagenomes</taxon>
    </lineage>
</organism>
<dbReference type="AlphaFoldDB" id="A0A0F9QZS4"/>
<proteinExistence type="predicted"/>
<evidence type="ECO:0000256" key="1">
    <source>
        <dbReference type="SAM" id="MobiDB-lite"/>
    </source>
</evidence>
<name>A0A0F9QZS4_9ZZZZ</name>
<feature type="compositionally biased region" description="Basic and acidic residues" evidence="1">
    <location>
        <begin position="44"/>
        <end position="59"/>
    </location>
</feature>